<dbReference type="Proteomes" id="UP001064489">
    <property type="component" value="Chromosome 1"/>
</dbReference>
<keyword evidence="2" id="KW-1185">Reference proteome</keyword>
<gene>
    <name evidence="1" type="ORF">LWI28_012810</name>
</gene>
<evidence type="ECO:0000313" key="2">
    <source>
        <dbReference type="Proteomes" id="UP001064489"/>
    </source>
</evidence>
<organism evidence="1 2">
    <name type="scientific">Acer negundo</name>
    <name type="common">Box elder</name>
    <dbReference type="NCBI Taxonomy" id="4023"/>
    <lineage>
        <taxon>Eukaryota</taxon>
        <taxon>Viridiplantae</taxon>
        <taxon>Streptophyta</taxon>
        <taxon>Embryophyta</taxon>
        <taxon>Tracheophyta</taxon>
        <taxon>Spermatophyta</taxon>
        <taxon>Magnoliopsida</taxon>
        <taxon>eudicotyledons</taxon>
        <taxon>Gunneridae</taxon>
        <taxon>Pentapetalae</taxon>
        <taxon>rosids</taxon>
        <taxon>malvids</taxon>
        <taxon>Sapindales</taxon>
        <taxon>Sapindaceae</taxon>
        <taxon>Hippocastanoideae</taxon>
        <taxon>Acereae</taxon>
        <taxon>Acer</taxon>
    </lineage>
</organism>
<proteinExistence type="predicted"/>
<dbReference type="PANTHER" id="PTHR47481:SF22">
    <property type="entry name" value="RETROTRANSPOSON GAG DOMAIN-CONTAINING PROTEIN"/>
    <property type="match status" value="1"/>
</dbReference>
<name>A0AAD5P1L7_ACENE</name>
<dbReference type="EMBL" id="JAJSOW010000003">
    <property type="protein sequence ID" value="KAI9195219.1"/>
    <property type="molecule type" value="Genomic_DNA"/>
</dbReference>
<accession>A0AAD5P1L7</accession>
<dbReference type="PANTHER" id="PTHR47481">
    <property type="match status" value="1"/>
</dbReference>
<sequence>MSLLIDKVVPSVSSSKNSVEVWDPLTKSYANSSSSHIMGLIGHLVTMTHGTQSMFDYLGTIRSLANEFALIGSLVPNNHLTLHVLNGVDNEYKKLTTVV</sequence>
<reference evidence="1" key="1">
    <citation type="journal article" date="2022" name="Plant J.">
        <title>Strategies of tolerance reflected in two North American maple genomes.</title>
        <authorList>
            <person name="McEvoy S.L."/>
            <person name="Sezen U.U."/>
            <person name="Trouern-Trend A."/>
            <person name="McMahon S.M."/>
            <person name="Schaberg P.G."/>
            <person name="Yang J."/>
            <person name="Wegrzyn J.L."/>
            <person name="Swenson N.G."/>
        </authorList>
    </citation>
    <scope>NUCLEOTIDE SEQUENCE</scope>
    <source>
        <strain evidence="1">91603</strain>
    </source>
</reference>
<reference evidence="1" key="2">
    <citation type="submission" date="2023-02" db="EMBL/GenBank/DDBJ databases">
        <authorList>
            <person name="Swenson N.G."/>
            <person name="Wegrzyn J.L."/>
            <person name="Mcevoy S.L."/>
        </authorList>
    </citation>
    <scope>NUCLEOTIDE SEQUENCE</scope>
    <source>
        <strain evidence="1">91603</strain>
        <tissue evidence="1">Leaf</tissue>
    </source>
</reference>
<comment type="caution">
    <text evidence="1">The sequence shown here is derived from an EMBL/GenBank/DDBJ whole genome shotgun (WGS) entry which is preliminary data.</text>
</comment>
<protein>
    <submittedName>
        <fullName evidence="1">Uncharacterized protein</fullName>
    </submittedName>
</protein>
<evidence type="ECO:0000313" key="1">
    <source>
        <dbReference type="EMBL" id="KAI9195219.1"/>
    </source>
</evidence>
<dbReference type="AlphaFoldDB" id="A0AAD5P1L7"/>